<dbReference type="Proteomes" id="UP001174997">
    <property type="component" value="Unassembled WGS sequence"/>
</dbReference>
<gene>
    <name evidence="1" type="ORF">QBC41DRAFT_263227</name>
</gene>
<name>A0AA39YKM1_9PEZI</name>
<keyword evidence="2" id="KW-1185">Reference proteome</keyword>
<accession>A0AA39YKM1</accession>
<protein>
    <submittedName>
        <fullName evidence="1">Uncharacterized protein</fullName>
    </submittedName>
</protein>
<comment type="caution">
    <text evidence="1">The sequence shown here is derived from an EMBL/GenBank/DDBJ whole genome shotgun (WGS) entry which is preliminary data.</text>
</comment>
<sequence length="76" mass="8656">MCKLSQESCWRNHCLWLVSMSSSGRLMDLYPSLQLQEDIQIAAMPLSYLECNGRPFGIAAMAARNREDVLLRFMSA</sequence>
<evidence type="ECO:0000313" key="1">
    <source>
        <dbReference type="EMBL" id="KAK0654347.1"/>
    </source>
</evidence>
<dbReference type="AlphaFoldDB" id="A0AA39YKM1"/>
<reference evidence="1" key="1">
    <citation type="submission" date="2023-06" db="EMBL/GenBank/DDBJ databases">
        <title>Genome-scale phylogeny and comparative genomics of the fungal order Sordariales.</title>
        <authorList>
            <consortium name="Lawrence Berkeley National Laboratory"/>
            <person name="Hensen N."/>
            <person name="Bonometti L."/>
            <person name="Westerberg I."/>
            <person name="Brannstrom I.O."/>
            <person name="Guillou S."/>
            <person name="Cros-Aarteil S."/>
            <person name="Calhoun S."/>
            <person name="Haridas S."/>
            <person name="Kuo A."/>
            <person name="Mondo S."/>
            <person name="Pangilinan J."/>
            <person name="Riley R."/>
            <person name="Labutti K."/>
            <person name="Andreopoulos B."/>
            <person name="Lipzen A."/>
            <person name="Chen C."/>
            <person name="Yanf M."/>
            <person name="Daum C."/>
            <person name="Ng V."/>
            <person name="Clum A."/>
            <person name="Steindorff A."/>
            <person name="Ohm R."/>
            <person name="Martin F."/>
            <person name="Silar P."/>
            <person name="Natvig D."/>
            <person name="Lalanne C."/>
            <person name="Gautier V."/>
            <person name="Ament-Velasquez S.L."/>
            <person name="Kruys A."/>
            <person name="Hutchinson M.I."/>
            <person name="Powell A.J."/>
            <person name="Barry K."/>
            <person name="Miller A.N."/>
            <person name="Grigoriev I.V."/>
            <person name="Debuchy R."/>
            <person name="Gladieux P."/>
            <person name="Thoren M.H."/>
            <person name="Johannesson H."/>
        </authorList>
    </citation>
    <scope>NUCLEOTIDE SEQUENCE</scope>
    <source>
        <strain evidence="1">CBS 307.81</strain>
    </source>
</reference>
<dbReference type="EMBL" id="JAULSY010000219">
    <property type="protein sequence ID" value="KAK0654347.1"/>
    <property type="molecule type" value="Genomic_DNA"/>
</dbReference>
<evidence type="ECO:0000313" key="2">
    <source>
        <dbReference type="Proteomes" id="UP001174997"/>
    </source>
</evidence>
<organism evidence="1 2">
    <name type="scientific">Cercophora samala</name>
    <dbReference type="NCBI Taxonomy" id="330535"/>
    <lineage>
        <taxon>Eukaryota</taxon>
        <taxon>Fungi</taxon>
        <taxon>Dikarya</taxon>
        <taxon>Ascomycota</taxon>
        <taxon>Pezizomycotina</taxon>
        <taxon>Sordariomycetes</taxon>
        <taxon>Sordariomycetidae</taxon>
        <taxon>Sordariales</taxon>
        <taxon>Lasiosphaeriaceae</taxon>
        <taxon>Cercophora</taxon>
    </lineage>
</organism>
<proteinExistence type="predicted"/>